<evidence type="ECO:0000313" key="4">
    <source>
        <dbReference type="EMBL" id="ACJ09646.1"/>
    </source>
</evidence>
<evidence type="ECO:0000256" key="1">
    <source>
        <dbReference type="ARBA" id="ARBA00005640"/>
    </source>
</evidence>
<dbReference type="Pfam" id="PF01294">
    <property type="entry name" value="Ribosomal_L13e"/>
    <property type="match status" value="1"/>
</dbReference>
<feature type="non-terminal residue" evidence="4">
    <location>
        <position position="1"/>
    </location>
</feature>
<dbReference type="AlphaFoldDB" id="B6VER7"/>
<dbReference type="GO" id="GO:0006412">
    <property type="term" value="P:translation"/>
    <property type="evidence" value="ECO:0007669"/>
    <property type="project" value="InterPro"/>
</dbReference>
<evidence type="ECO:0000256" key="3">
    <source>
        <dbReference type="ARBA" id="ARBA00023274"/>
    </source>
</evidence>
<keyword evidence="2" id="KW-0689">Ribosomal protein</keyword>
<name>B6VER7_CUPSE</name>
<evidence type="ECO:0000256" key="2">
    <source>
        <dbReference type="ARBA" id="ARBA00022980"/>
    </source>
</evidence>
<accession>B6VER7</accession>
<dbReference type="GO" id="GO:0003723">
    <property type="term" value="F:RNA binding"/>
    <property type="evidence" value="ECO:0007669"/>
    <property type="project" value="TreeGrafter"/>
</dbReference>
<feature type="non-terminal residue" evidence="4">
    <location>
        <position position="115"/>
    </location>
</feature>
<organism evidence="4">
    <name type="scientific">Cupressus sempervirens</name>
    <name type="common">Italian cypress</name>
    <dbReference type="NCBI Taxonomy" id="13469"/>
    <lineage>
        <taxon>Eukaryota</taxon>
        <taxon>Viridiplantae</taxon>
        <taxon>Streptophyta</taxon>
        <taxon>Embryophyta</taxon>
        <taxon>Tracheophyta</taxon>
        <taxon>Spermatophyta</taxon>
        <taxon>Pinopsida</taxon>
        <taxon>Pinidae</taxon>
        <taxon>Conifers II</taxon>
        <taxon>Cupressales</taxon>
        <taxon>Cupressaceae</taxon>
        <taxon>Cupressus</taxon>
    </lineage>
</organism>
<keyword evidence="3" id="KW-0687">Ribonucleoprotein</keyword>
<sequence length="115" mass="12676">RTAGPLRTVVHGQTLQYSMTVRTGTGFTRAELKAAIGSKLAPTIGISLDYRSSVERLRSNVQRLTTDKAKYVIVVRRARIVINAGDSTAVELANATQVQSDYMPIVREMQAIELR</sequence>
<dbReference type="InterPro" id="IPR001380">
    <property type="entry name" value="Ribosomal_eL13"/>
</dbReference>
<dbReference type="GO" id="GO:0022625">
    <property type="term" value="C:cytosolic large ribosomal subunit"/>
    <property type="evidence" value="ECO:0007669"/>
    <property type="project" value="TreeGrafter"/>
</dbReference>
<comment type="similarity">
    <text evidence="1">Belongs to the eukaryotic ribosomal protein eL13 family.</text>
</comment>
<dbReference type="PANTHER" id="PTHR11722:SF12">
    <property type="entry name" value="LARGE RIBOSOMAL SUBUNIT PROTEIN EL13Y-RELATED"/>
    <property type="match status" value="1"/>
</dbReference>
<reference evidence="4" key="1">
    <citation type="submission" date="2008-10" db="EMBL/GenBank/DDBJ databases">
        <title>Cloning and characterization of cold regulated sequences in cypress (Cupressus sempervirens).</title>
        <authorList>
            <person name="Pedron L."/>
            <person name="Baldi P."/>
            <person name="La Porta N."/>
        </authorList>
    </citation>
    <scope>NUCLEOTIDE SEQUENCE</scope>
    <source>
        <strain evidence="4">Cyplp125</strain>
    </source>
</reference>
<protein>
    <submittedName>
        <fullName evidence="4">Putative cold-induced protein</fullName>
    </submittedName>
</protein>
<dbReference type="PANTHER" id="PTHR11722">
    <property type="entry name" value="60S RIBOSOMAL PROTEIN L13"/>
    <property type="match status" value="1"/>
</dbReference>
<dbReference type="EMBL" id="FJ380007">
    <property type="protein sequence ID" value="ACJ09646.1"/>
    <property type="molecule type" value="mRNA"/>
</dbReference>
<dbReference type="GO" id="GO:0003735">
    <property type="term" value="F:structural constituent of ribosome"/>
    <property type="evidence" value="ECO:0007669"/>
    <property type="project" value="InterPro"/>
</dbReference>
<proteinExistence type="evidence at transcript level"/>